<dbReference type="AlphaFoldDB" id="A0A832ZVM9"/>
<protein>
    <recommendedName>
        <fullName evidence="4">Hsp20/alpha crystallin family protein</fullName>
    </recommendedName>
</protein>
<organism evidence="2 3">
    <name type="scientific">Caldiarchaeum subterraneum</name>
    <dbReference type="NCBI Taxonomy" id="311458"/>
    <lineage>
        <taxon>Archaea</taxon>
        <taxon>Nitrososphaerota</taxon>
        <taxon>Candidatus Caldarchaeales</taxon>
        <taxon>Candidatus Caldarchaeaceae</taxon>
        <taxon>Candidatus Caldarchaeum</taxon>
    </lineage>
</organism>
<dbReference type="EMBL" id="DQVM01000030">
    <property type="protein sequence ID" value="HIQ29256.1"/>
    <property type="molecule type" value="Genomic_DNA"/>
</dbReference>
<keyword evidence="1" id="KW-0472">Membrane</keyword>
<dbReference type="Proteomes" id="UP000608579">
    <property type="component" value="Unassembled WGS sequence"/>
</dbReference>
<accession>A0A832ZVM9</accession>
<gene>
    <name evidence="2" type="ORF">EYH45_01680</name>
</gene>
<feature type="transmembrane region" description="Helical" evidence="1">
    <location>
        <begin position="12"/>
        <end position="32"/>
    </location>
</feature>
<feature type="transmembrane region" description="Helical" evidence="1">
    <location>
        <begin position="38"/>
        <end position="55"/>
    </location>
</feature>
<evidence type="ECO:0000313" key="2">
    <source>
        <dbReference type="EMBL" id="HIQ29256.1"/>
    </source>
</evidence>
<dbReference type="InterPro" id="IPR008978">
    <property type="entry name" value="HSP20-like_chaperone"/>
</dbReference>
<reference evidence="2" key="1">
    <citation type="journal article" date="2020" name="ISME J.">
        <title>Gammaproteobacteria mediating utilization of methyl-, sulfur- and petroleum organic compounds in deep ocean hydrothermal plumes.</title>
        <authorList>
            <person name="Zhou Z."/>
            <person name="Liu Y."/>
            <person name="Pan J."/>
            <person name="Cron B.R."/>
            <person name="Toner B.M."/>
            <person name="Anantharaman K."/>
            <person name="Breier J.A."/>
            <person name="Dick G.J."/>
            <person name="Li M."/>
        </authorList>
    </citation>
    <scope>NUCLEOTIDE SEQUENCE</scope>
    <source>
        <strain evidence="2">SZUA-1515</strain>
    </source>
</reference>
<name>A0A832ZVM9_CALS0</name>
<keyword evidence="1" id="KW-1133">Transmembrane helix</keyword>
<proteinExistence type="predicted"/>
<evidence type="ECO:0000256" key="1">
    <source>
        <dbReference type="SAM" id="Phobius"/>
    </source>
</evidence>
<comment type="caution">
    <text evidence="2">The sequence shown here is derived from an EMBL/GenBank/DDBJ whole genome shotgun (WGS) entry which is preliminary data.</text>
</comment>
<dbReference type="SUPFAM" id="SSF49764">
    <property type="entry name" value="HSP20-like chaperones"/>
    <property type="match status" value="1"/>
</dbReference>
<evidence type="ECO:0008006" key="4">
    <source>
        <dbReference type="Google" id="ProtNLM"/>
    </source>
</evidence>
<evidence type="ECO:0000313" key="3">
    <source>
        <dbReference type="Proteomes" id="UP000608579"/>
    </source>
</evidence>
<keyword evidence="1" id="KW-0812">Transmembrane</keyword>
<sequence>MQERRKQTEIPSMFILYIIVALVVIALAGILLRFQQGLLGIILVALTAGLAFYWIRELSKTVKKSDWSNLLCELHEENGVISLVAQVPGPAENVKVEVMGKKLLLRGGLGFRRIVNLPFEARLTDMRYVNGILSAKLIRRESTAKTY</sequence>